<accession>A0ABD6BS42</accession>
<comment type="caution">
    <text evidence="2">The sequence shown here is derived from an EMBL/GenBank/DDBJ whole genome shotgun (WGS) entry which is preliminary data.</text>
</comment>
<evidence type="ECO:0008006" key="4">
    <source>
        <dbReference type="Google" id="ProtNLM"/>
    </source>
</evidence>
<dbReference type="Proteomes" id="UP001597139">
    <property type="component" value="Unassembled WGS sequence"/>
</dbReference>
<dbReference type="EMBL" id="JBHUCZ010000009">
    <property type="protein sequence ID" value="MFD1567921.1"/>
    <property type="molecule type" value="Genomic_DNA"/>
</dbReference>
<feature type="compositionally biased region" description="Acidic residues" evidence="1">
    <location>
        <begin position="71"/>
        <end position="86"/>
    </location>
</feature>
<dbReference type="AlphaFoldDB" id="A0ABD6BS42"/>
<sequence length="86" mass="9192">MSSRRARVDSLTDDVSALSEKVAQLYEELDAAVTELEAESDADPNAAGTTPARADGGHVEWEEVETAGPDGEQDAEDVDWTPVDTE</sequence>
<gene>
    <name evidence="2" type="ORF">ACFSAU_10495</name>
</gene>
<reference evidence="2 3" key="1">
    <citation type="journal article" date="2019" name="Int. J. Syst. Evol. Microbiol.">
        <title>The Global Catalogue of Microorganisms (GCM) 10K type strain sequencing project: providing services to taxonomists for standard genome sequencing and annotation.</title>
        <authorList>
            <consortium name="The Broad Institute Genomics Platform"/>
            <consortium name="The Broad Institute Genome Sequencing Center for Infectious Disease"/>
            <person name="Wu L."/>
            <person name="Ma J."/>
        </authorList>
    </citation>
    <scope>NUCLEOTIDE SEQUENCE [LARGE SCALE GENOMIC DNA]</scope>
    <source>
        <strain evidence="2 3">CGMCC 1.12859</strain>
    </source>
</reference>
<keyword evidence="3" id="KW-1185">Reference proteome</keyword>
<protein>
    <recommendedName>
        <fullName evidence="4">Chromosome segregation protein SMC</fullName>
    </recommendedName>
</protein>
<dbReference type="RefSeq" id="WP_267646906.1">
    <property type="nucleotide sequence ID" value="NZ_JANHGR010000001.1"/>
</dbReference>
<evidence type="ECO:0000256" key="1">
    <source>
        <dbReference type="SAM" id="MobiDB-lite"/>
    </source>
</evidence>
<proteinExistence type="predicted"/>
<organism evidence="2 3">
    <name type="scientific">Halolamina litorea</name>
    <dbReference type="NCBI Taxonomy" id="1515593"/>
    <lineage>
        <taxon>Archaea</taxon>
        <taxon>Methanobacteriati</taxon>
        <taxon>Methanobacteriota</taxon>
        <taxon>Stenosarchaea group</taxon>
        <taxon>Halobacteria</taxon>
        <taxon>Halobacteriales</taxon>
        <taxon>Haloferacaceae</taxon>
    </lineage>
</organism>
<feature type="region of interest" description="Disordered" evidence="1">
    <location>
        <begin position="37"/>
        <end position="86"/>
    </location>
</feature>
<evidence type="ECO:0000313" key="3">
    <source>
        <dbReference type="Proteomes" id="UP001597139"/>
    </source>
</evidence>
<evidence type="ECO:0000313" key="2">
    <source>
        <dbReference type="EMBL" id="MFD1567921.1"/>
    </source>
</evidence>
<name>A0ABD6BS42_9EURY</name>